<evidence type="ECO:0000313" key="1">
    <source>
        <dbReference type="EMBL" id="KFD46717.1"/>
    </source>
</evidence>
<reference evidence="1 2" key="1">
    <citation type="journal article" date="2014" name="Nat. Genet.">
        <title>Genome and transcriptome of the porcine whipworm Trichuris suis.</title>
        <authorList>
            <person name="Jex A.R."/>
            <person name="Nejsum P."/>
            <person name="Schwarz E.M."/>
            <person name="Hu L."/>
            <person name="Young N.D."/>
            <person name="Hall R.S."/>
            <person name="Korhonen P.K."/>
            <person name="Liao S."/>
            <person name="Thamsborg S."/>
            <person name="Xia J."/>
            <person name="Xu P."/>
            <person name="Wang S."/>
            <person name="Scheerlinck J.P."/>
            <person name="Hofmann A."/>
            <person name="Sternberg P.W."/>
            <person name="Wang J."/>
            <person name="Gasser R.B."/>
        </authorList>
    </citation>
    <scope>NUCLEOTIDE SEQUENCE [LARGE SCALE GENOMIC DNA]</scope>
    <source>
        <strain evidence="1">DCEP-RM93M</strain>
    </source>
</reference>
<dbReference type="EMBL" id="KL363357">
    <property type="protein sequence ID" value="KFD46717.1"/>
    <property type="molecule type" value="Genomic_DNA"/>
</dbReference>
<evidence type="ECO:0000313" key="2">
    <source>
        <dbReference type="Proteomes" id="UP000030764"/>
    </source>
</evidence>
<dbReference type="Proteomes" id="UP000030764">
    <property type="component" value="Unassembled WGS sequence"/>
</dbReference>
<name>A0A085LP21_9BILA</name>
<gene>
    <name evidence="1" type="ORF">M513_12427</name>
</gene>
<dbReference type="PROSITE" id="PS51257">
    <property type="entry name" value="PROKAR_LIPOPROTEIN"/>
    <property type="match status" value="1"/>
</dbReference>
<keyword evidence="2" id="KW-1185">Reference proteome</keyword>
<protein>
    <submittedName>
        <fullName evidence="1">Uncharacterized protein</fullName>
    </submittedName>
</protein>
<proteinExistence type="predicted"/>
<accession>A0A085LP21</accession>
<dbReference type="AlphaFoldDB" id="A0A085LP21"/>
<organism evidence="1 2">
    <name type="scientific">Trichuris suis</name>
    <name type="common">pig whipworm</name>
    <dbReference type="NCBI Taxonomy" id="68888"/>
    <lineage>
        <taxon>Eukaryota</taxon>
        <taxon>Metazoa</taxon>
        <taxon>Ecdysozoa</taxon>
        <taxon>Nematoda</taxon>
        <taxon>Enoplea</taxon>
        <taxon>Dorylaimia</taxon>
        <taxon>Trichinellida</taxon>
        <taxon>Trichuridae</taxon>
        <taxon>Trichuris</taxon>
    </lineage>
</organism>
<sequence length="111" mass="12510">MTGRTRLTTQDGVSKEELTDEAPLCGSFSSVSSCLNPHLEKRLVTLLHCCNGAHWSNQCVTDRTLRLTFGVNLRMNSERPATRKASRKEVKRSKAIMTIQKKVELLDFAFI</sequence>